<keyword evidence="3" id="KW-1185">Reference proteome</keyword>
<dbReference type="Proteomes" id="UP000518878">
    <property type="component" value="Unassembled WGS sequence"/>
</dbReference>
<dbReference type="InterPro" id="IPR036390">
    <property type="entry name" value="WH_DNA-bd_sf"/>
</dbReference>
<evidence type="ECO:0000313" key="3">
    <source>
        <dbReference type="Proteomes" id="UP000518878"/>
    </source>
</evidence>
<comment type="caution">
    <text evidence="2">The sequence shown here is derived from an EMBL/GenBank/DDBJ whole genome shotgun (WGS) entry which is preliminary data.</text>
</comment>
<dbReference type="EMBL" id="JAAQTL010000001">
    <property type="protein sequence ID" value="NID14467.1"/>
    <property type="molecule type" value="Genomic_DNA"/>
</dbReference>
<dbReference type="PANTHER" id="PTHR43252:SF7">
    <property type="entry name" value="TRANSCRIPTIONAL REGULATOR YQJI"/>
    <property type="match status" value="1"/>
</dbReference>
<dbReference type="Pfam" id="PF03551">
    <property type="entry name" value="PadR"/>
    <property type="match status" value="1"/>
</dbReference>
<dbReference type="PANTHER" id="PTHR43252">
    <property type="entry name" value="TRANSCRIPTIONAL REGULATOR YQJI"/>
    <property type="match status" value="1"/>
</dbReference>
<dbReference type="SUPFAM" id="SSF46785">
    <property type="entry name" value="Winged helix' DNA-binding domain"/>
    <property type="match status" value="1"/>
</dbReference>
<organism evidence="2 3">
    <name type="scientific">Luteibacter yeojuensis</name>
    <dbReference type="NCBI Taxonomy" id="345309"/>
    <lineage>
        <taxon>Bacteria</taxon>
        <taxon>Pseudomonadati</taxon>
        <taxon>Pseudomonadota</taxon>
        <taxon>Gammaproteobacteria</taxon>
        <taxon>Lysobacterales</taxon>
        <taxon>Rhodanobacteraceae</taxon>
        <taxon>Luteibacter</taxon>
    </lineage>
</organism>
<dbReference type="AlphaFoldDB" id="A0A7X5QS71"/>
<evidence type="ECO:0000313" key="2">
    <source>
        <dbReference type="EMBL" id="NID14467.1"/>
    </source>
</evidence>
<sequence length="200" mass="22650">MHFFHHARHRFHEHMQAMGRGGRFGGGPFGFDDREGMRGGRGGGRFGGRMFGSGDLRLLLLALIEEQPRHGYELIRTIEEMFDGQYSPSPGAIYPTLTMLEELGYARVEAETGGKKLYAITDAGRAFLDENRHSLEALTERLQVMSRHMRRMSVPNPIREAMHALKHQLMNHHKGWDDAEVRRVATLIEATARAVGERQG</sequence>
<dbReference type="InterPro" id="IPR036388">
    <property type="entry name" value="WH-like_DNA-bd_sf"/>
</dbReference>
<proteinExistence type="predicted"/>
<reference evidence="2 3" key="1">
    <citation type="journal article" date="2006" name="Int. J. Syst. Evol. Microbiol.">
        <title>Dyella yeojuensis sp. nov., isolated from greenhouse soil in Korea.</title>
        <authorList>
            <person name="Kim B.Y."/>
            <person name="Weon H.Y."/>
            <person name="Lee K.H."/>
            <person name="Seok S.J."/>
            <person name="Kwon S.W."/>
            <person name="Go S.J."/>
            <person name="Stackebrandt E."/>
        </authorList>
    </citation>
    <scope>NUCLEOTIDE SEQUENCE [LARGE SCALE GENOMIC DNA]</scope>
    <source>
        <strain evidence="2 3">DSM 17673</strain>
    </source>
</reference>
<accession>A0A7X5QS71</accession>
<feature type="domain" description="Transcription regulator PadR N-terminal" evidence="1">
    <location>
        <begin position="60"/>
        <end position="129"/>
    </location>
</feature>
<evidence type="ECO:0000259" key="1">
    <source>
        <dbReference type="Pfam" id="PF03551"/>
    </source>
</evidence>
<name>A0A7X5QS71_9GAMM</name>
<protein>
    <submittedName>
        <fullName evidence="2">PadR family transcriptional regulator</fullName>
    </submittedName>
</protein>
<gene>
    <name evidence="2" type="ORF">HBF32_03190</name>
</gene>
<dbReference type="InterPro" id="IPR005149">
    <property type="entry name" value="Tscrpt_reg_PadR_N"/>
</dbReference>
<dbReference type="Gene3D" id="1.10.10.10">
    <property type="entry name" value="Winged helix-like DNA-binding domain superfamily/Winged helix DNA-binding domain"/>
    <property type="match status" value="1"/>
</dbReference>
<dbReference type="RefSeq" id="WP_166698178.1">
    <property type="nucleotide sequence ID" value="NZ_JAAQTL010000001.1"/>
</dbReference>